<proteinExistence type="predicted"/>
<gene>
    <name evidence="1" type="ORF">A4U53_22160</name>
</gene>
<reference evidence="1" key="1">
    <citation type="submission" date="2016-04" db="EMBL/GenBank/DDBJ databases">
        <title>Fast-growing isolate from the root nodules of Vavilovia formosa.</title>
        <authorList>
            <person name="Kimeklis A."/>
            <person name="Safronova V."/>
            <person name="Belimov A."/>
            <person name="Andronov E."/>
        </authorList>
    </citation>
    <scope>NUCLEOTIDE SEQUENCE [LARGE SCALE GENOMIC DNA]</scope>
    <source>
        <strain evidence="1">Vaf-46</strain>
    </source>
</reference>
<comment type="caution">
    <text evidence="1">The sequence shown here is derived from an EMBL/GenBank/DDBJ whole genome shotgun (WGS) entry which is preliminary data.</text>
</comment>
<evidence type="ECO:0000313" key="1">
    <source>
        <dbReference type="EMBL" id="OAP94256.1"/>
    </source>
</evidence>
<accession>A0A179BRD5</accession>
<sequence length="93" mass="10253">MSDTLKTLISSLTTAPETALEVEESFMAAVTSYGQFASASDYKGELLSALQNHRDEFWQAWPKTGISVAIDEAFGRMHMRMTSEIRMLQGGSS</sequence>
<protein>
    <submittedName>
        <fullName evidence="1">Uncharacterized protein</fullName>
    </submittedName>
</protein>
<dbReference type="AlphaFoldDB" id="A0A179BRD5"/>
<name>A0A179BRD5_RHILE</name>
<organism evidence="1">
    <name type="scientific">Rhizobium leguminosarum</name>
    <dbReference type="NCBI Taxonomy" id="384"/>
    <lineage>
        <taxon>Bacteria</taxon>
        <taxon>Pseudomonadati</taxon>
        <taxon>Pseudomonadota</taxon>
        <taxon>Alphaproteobacteria</taxon>
        <taxon>Hyphomicrobiales</taxon>
        <taxon>Rhizobiaceae</taxon>
        <taxon>Rhizobium/Agrobacterium group</taxon>
        <taxon>Rhizobium</taxon>
    </lineage>
</organism>
<dbReference type="EMBL" id="LWBS01000219">
    <property type="protein sequence ID" value="OAP94256.1"/>
    <property type="molecule type" value="Genomic_DNA"/>
</dbReference>